<dbReference type="GO" id="GO:0016491">
    <property type="term" value="F:oxidoreductase activity"/>
    <property type="evidence" value="ECO:0007669"/>
    <property type="project" value="InterPro"/>
</dbReference>
<feature type="transmembrane region" description="Helical" evidence="2">
    <location>
        <begin position="30"/>
        <end position="55"/>
    </location>
</feature>
<evidence type="ECO:0000313" key="6">
    <source>
        <dbReference type="EMBL" id="BAV34405.1"/>
    </source>
</evidence>
<dbReference type="FunCoup" id="A0A1B4XHX8">
    <property type="interactions" value="248"/>
</dbReference>
<dbReference type="GO" id="GO:0022904">
    <property type="term" value="P:respiratory electron transport chain"/>
    <property type="evidence" value="ECO:0007669"/>
    <property type="project" value="InterPro"/>
</dbReference>
<dbReference type="InterPro" id="IPR008333">
    <property type="entry name" value="Cbr1-like_FAD-bd_dom"/>
</dbReference>
<evidence type="ECO:0000256" key="2">
    <source>
        <dbReference type="SAM" id="Phobius"/>
    </source>
</evidence>
<dbReference type="PANTHER" id="PTHR47354">
    <property type="entry name" value="NADH OXIDOREDUCTASE HCR"/>
    <property type="match status" value="1"/>
</dbReference>
<dbReference type="SUPFAM" id="SSF63380">
    <property type="entry name" value="Riboflavin synthase domain-like"/>
    <property type="match status" value="1"/>
</dbReference>
<dbReference type="Gene3D" id="3.40.50.80">
    <property type="entry name" value="Nucleotide-binding domain of ferredoxin-NADP reductase (FNR) module"/>
    <property type="match status" value="1"/>
</dbReference>
<evidence type="ECO:0000259" key="5">
    <source>
        <dbReference type="PROSITE" id="PS51384"/>
    </source>
</evidence>
<dbReference type="InterPro" id="IPR016174">
    <property type="entry name" value="Di-haem_cyt_TM"/>
</dbReference>
<dbReference type="OrthoDB" id="9789936at2"/>
<dbReference type="SUPFAM" id="SSF81342">
    <property type="entry name" value="Transmembrane di-heme cytochromes"/>
    <property type="match status" value="1"/>
</dbReference>
<feature type="transmembrane region" description="Helical" evidence="2">
    <location>
        <begin position="178"/>
        <end position="198"/>
    </location>
</feature>
<protein>
    <submittedName>
        <fullName evidence="6">CDP-6-deoxy-delta-3,4-glucoseen reductase</fullName>
    </submittedName>
</protein>
<dbReference type="RefSeq" id="WP_096361149.1">
    <property type="nucleotide sequence ID" value="NZ_AP014879.1"/>
</dbReference>
<dbReference type="SUPFAM" id="SSF54292">
    <property type="entry name" value="2Fe-2S ferredoxin-like"/>
    <property type="match status" value="1"/>
</dbReference>
<dbReference type="InterPro" id="IPR036010">
    <property type="entry name" value="2Fe-2S_ferredoxin-like_sf"/>
</dbReference>
<feature type="domain" description="FAD-binding FR-type" evidence="5">
    <location>
        <begin position="391"/>
        <end position="491"/>
    </location>
</feature>
<dbReference type="EMBL" id="AP014879">
    <property type="protein sequence ID" value="BAV34405.1"/>
    <property type="molecule type" value="Genomic_DNA"/>
</dbReference>
<dbReference type="Pfam" id="PF00175">
    <property type="entry name" value="NAD_binding_1"/>
    <property type="match status" value="1"/>
</dbReference>
<dbReference type="InterPro" id="IPR050415">
    <property type="entry name" value="MRET"/>
</dbReference>
<dbReference type="PROSITE" id="PS51002">
    <property type="entry name" value="CYTB_NTER"/>
    <property type="match status" value="1"/>
</dbReference>
<dbReference type="InterPro" id="IPR001433">
    <property type="entry name" value="OxRdtase_FAD/NAD-bd"/>
</dbReference>
<dbReference type="Pfam" id="PF00111">
    <property type="entry name" value="Fer2"/>
    <property type="match status" value="1"/>
</dbReference>
<dbReference type="SUPFAM" id="SSF52343">
    <property type="entry name" value="Ferredoxin reductase-like, C-terminal NADP-linked domain"/>
    <property type="match status" value="1"/>
</dbReference>
<dbReference type="Proteomes" id="UP000243180">
    <property type="component" value="Chromosome"/>
</dbReference>
<keyword evidence="2" id="KW-1133">Transmembrane helix</keyword>
<dbReference type="InterPro" id="IPR001041">
    <property type="entry name" value="2Fe-2S_ferredoxin-type"/>
</dbReference>
<organism evidence="6 7">
    <name type="scientific">Sulfuricaulis limicola</name>
    <dbReference type="NCBI Taxonomy" id="1620215"/>
    <lineage>
        <taxon>Bacteria</taxon>
        <taxon>Pseudomonadati</taxon>
        <taxon>Pseudomonadota</taxon>
        <taxon>Gammaproteobacteria</taxon>
        <taxon>Acidiferrobacterales</taxon>
        <taxon>Acidiferrobacteraceae</taxon>
        <taxon>Sulfuricaulis</taxon>
    </lineage>
</organism>
<dbReference type="InterPro" id="IPR017938">
    <property type="entry name" value="Riboflavin_synthase-like_b-brl"/>
</dbReference>
<dbReference type="InterPro" id="IPR017927">
    <property type="entry name" value="FAD-bd_FR_type"/>
</dbReference>
<dbReference type="InterPro" id="IPR027387">
    <property type="entry name" value="Cytb/b6-like_sf"/>
</dbReference>
<dbReference type="Gene3D" id="1.20.810.10">
    <property type="entry name" value="Cytochrome Bc1 Complex, Chain C"/>
    <property type="match status" value="1"/>
</dbReference>
<dbReference type="PROSITE" id="PS51384">
    <property type="entry name" value="FAD_FR"/>
    <property type="match status" value="1"/>
</dbReference>
<feature type="domain" description="2Fe-2S ferredoxin-type" evidence="4">
    <location>
        <begin position="294"/>
        <end position="386"/>
    </location>
</feature>
<feature type="domain" description="Cytochrome b/b6 N-terminal region profile" evidence="3">
    <location>
        <begin position="1"/>
        <end position="212"/>
    </location>
</feature>
<dbReference type="PANTHER" id="PTHR47354:SF5">
    <property type="entry name" value="PROTEIN RFBI"/>
    <property type="match status" value="1"/>
</dbReference>
<keyword evidence="2" id="KW-0812">Transmembrane</keyword>
<dbReference type="PRINTS" id="PR00410">
    <property type="entry name" value="PHEHYDRXLASE"/>
</dbReference>
<evidence type="ECO:0000259" key="3">
    <source>
        <dbReference type="PROSITE" id="PS51002"/>
    </source>
</evidence>
<sequence>MHYVRRTAQWFFLRLEKLFNLVFGDRLNPLYHLGAIAYLMTWIAVVSGVYLYIFLDTGVKEAYTSVERITHYHFYIGQIMRGLHRYASDGMVLAMGLHLLRHFAFDHYRGFRWFSWVTGVFVLWLVYASGINGFMLPWDRLAQFITIATAEWLDWLPIFSEPMARNFLHEGSVNDRLFSLLAFMHIGISLMLLLVLWVHTQRVARAETNPPRRLALPLLLALIVLSLVWPVLSQGPANLDTVITDLKFDWFYLAVFPLIYAWSPEKTWWLVLGGTGLLVLLPWLPPVRRAAKGFRLTLRPGDDIVVAHPGESILEAGLRAGIALPFECRSGGCGECKCTVLQGSVDHGAYQESALTEEERRAGKALMCCATPLSDLDLECENIGVVRDIPIRTFMARVEQQELLTVDVMRVMLKPLDPEPIRFHAGQYINIVLEDRERRAFSFATAPHESELIELHVKLVPGGAFTTYVFNAMKPGDTLRCEGPLGSFYLREDSDRPIIFVAGSTGFAPVKSMVEYAFHAGLRRPMHLYWGVKSVGDFYMKELPERWAREHANFKFIPVLSEPAPGDNWTGRTGTVHAAILHDFPVMTGCEVYACGSVGMVESAHAAFLQKGMTEDRCFSDAFNFAPHIKGQGGEVIQTSN</sequence>
<dbReference type="GO" id="GO:0051536">
    <property type="term" value="F:iron-sulfur cluster binding"/>
    <property type="evidence" value="ECO:0007669"/>
    <property type="project" value="InterPro"/>
</dbReference>
<evidence type="ECO:0000256" key="1">
    <source>
        <dbReference type="ARBA" id="ARBA00011649"/>
    </source>
</evidence>
<dbReference type="Gene3D" id="2.40.30.10">
    <property type="entry name" value="Translation factors"/>
    <property type="match status" value="1"/>
</dbReference>
<feature type="transmembrane region" description="Helical" evidence="2">
    <location>
        <begin position="214"/>
        <end position="232"/>
    </location>
</feature>
<proteinExistence type="predicted"/>
<dbReference type="CDD" id="cd06189">
    <property type="entry name" value="flavin_oxioreductase"/>
    <property type="match status" value="1"/>
</dbReference>
<name>A0A1B4XHX8_9GAMM</name>
<evidence type="ECO:0000259" key="4">
    <source>
        <dbReference type="PROSITE" id="PS51085"/>
    </source>
</evidence>
<dbReference type="InParanoid" id="A0A1B4XHX8"/>
<dbReference type="KEGG" id="slim:SCL_2116"/>
<dbReference type="AlphaFoldDB" id="A0A1B4XHX8"/>
<dbReference type="Pfam" id="PF00033">
    <property type="entry name" value="Cytochrome_B"/>
    <property type="match status" value="1"/>
</dbReference>
<feature type="transmembrane region" description="Helical" evidence="2">
    <location>
        <begin position="267"/>
        <end position="285"/>
    </location>
</feature>
<accession>A0A1B4XHX8</accession>
<dbReference type="Pfam" id="PF00970">
    <property type="entry name" value="FAD_binding_6"/>
    <property type="match status" value="1"/>
</dbReference>
<comment type="subunit">
    <text evidence="1">The main subunits of complex b-c1 are: cytochrome b, cytochrome c1 and the Rieske protein.</text>
</comment>
<dbReference type="InterPro" id="IPR005797">
    <property type="entry name" value="Cyt_b/b6_N"/>
</dbReference>
<dbReference type="InterPro" id="IPR039261">
    <property type="entry name" value="FNR_nucleotide-bd"/>
</dbReference>
<dbReference type="CDD" id="cd00207">
    <property type="entry name" value="fer2"/>
    <property type="match status" value="1"/>
</dbReference>
<dbReference type="Gene3D" id="3.10.20.30">
    <property type="match status" value="1"/>
</dbReference>
<dbReference type="GO" id="GO:0009055">
    <property type="term" value="F:electron transfer activity"/>
    <property type="evidence" value="ECO:0007669"/>
    <property type="project" value="InterPro"/>
</dbReference>
<gene>
    <name evidence="6" type="ORF">SCL_2116</name>
</gene>
<evidence type="ECO:0000313" key="7">
    <source>
        <dbReference type="Proteomes" id="UP000243180"/>
    </source>
</evidence>
<keyword evidence="7" id="KW-1185">Reference proteome</keyword>
<dbReference type="PROSITE" id="PS51085">
    <property type="entry name" value="2FE2S_FER_2"/>
    <property type="match status" value="1"/>
</dbReference>
<keyword evidence="2" id="KW-0472">Membrane</keyword>
<dbReference type="GO" id="GO:0016020">
    <property type="term" value="C:membrane"/>
    <property type="evidence" value="ECO:0007669"/>
    <property type="project" value="InterPro"/>
</dbReference>
<reference evidence="6 7" key="1">
    <citation type="submission" date="2015-05" db="EMBL/GenBank/DDBJ databases">
        <title>Complete genome sequence of a sulfur-oxidizing gammaproteobacterium strain HA5.</title>
        <authorList>
            <person name="Miura A."/>
            <person name="Kojima H."/>
            <person name="Fukui M."/>
        </authorList>
    </citation>
    <scope>NUCLEOTIDE SEQUENCE [LARGE SCALE GENOMIC DNA]</scope>
    <source>
        <strain evidence="6 7">HA5</strain>
    </source>
</reference>
<feature type="transmembrane region" description="Helical" evidence="2">
    <location>
        <begin position="110"/>
        <end position="129"/>
    </location>
</feature>
<dbReference type="InterPro" id="IPR012675">
    <property type="entry name" value="Beta-grasp_dom_sf"/>
</dbReference>